<keyword evidence="1" id="KW-0175">Coiled coil</keyword>
<dbReference type="EMBL" id="CAJNOB010000001">
    <property type="protein sequence ID" value="CAF0689897.1"/>
    <property type="molecule type" value="Genomic_DNA"/>
</dbReference>
<evidence type="ECO:0000256" key="2">
    <source>
        <dbReference type="SAM" id="MobiDB-lite"/>
    </source>
</evidence>
<accession>A0A8J2FMV5</accession>
<reference evidence="3" key="1">
    <citation type="submission" date="2021-02" db="EMBL/GenBank/DDBJ databases">
        <authorList>
            <person name="Cremers G."/>
            <person name="Picone N."/>
        </authorList>
    </citation>
    <scope>NUCLEOTIDE SEQUENCE</scope>
    <source>
        <strain evidence="3">PQ17</strain>
    </source>
</reference>
<feature type="coiled-coil region" evidence="1">
    <location>
        <begin position="280"/>
        <end position="332"/>
    </location>
</feature>
<evidence type="ECO:0000313" key="3">
    <source>
        <dbReference type="EMBL" id="CAF0689897.1"/>
    </source>
</evidence>
<organism evidence="3 4">
    <name type="scientific">Candidatus Methylacidithermus pantelleriae</name>
    <dbReference type="NCBI Taxonomy" id="2744239"/>
    <lineage>
        <taxon>Bacteria</taxon>
        <taxon>Pseudomonadati</taxon>
        <taxon>Verrucomicrobiota</taxon>
        <taxon>Methylacidiphilae</taxon>
        <taxon>Methylacidiphilales</taxon>
        <taxon>Methylacidiphilaceae</taxon>
        <taxon>Candidatus Methylacidithermus</taxon>
    </lineage>
</organism>
<feature type="coiled-coil region" evidence="1">
    <location>
        <begin position="149"/>
        <end position="197"/>
    </location>
</feature>
<name>A0A8J2FMV5_9BACT</name>
<sequence>MSSGFDSESSYLRYLRQKELERTNRRTSVSAPGQAPGDSEKSASKPSLPPPPTGGPRFPGGKGKGGQGDEEGKRVRSTFGLRQLIGAAAVFLSSWLIYLSLRQSQVEIVWQWDQLPSPTKVYLVGDFTGDLRALRQEYRLAEEPFEQEIRVKKESLRRVESDLAGLEERIGLLRNEKGTVEKELKHLVEENEKKSQEIWERKGLTLERKRKQKLLALEQLIESRAQSLHLSLKLRADAPKDPEVWVNAFRLALYDAPRDIPVGKERKWAEALLEDWHRSEEEYQKEKASVGKELERLRVAIRERAASYLARLRELDRRIHEAEEEKKPIETERQAGTVALDASKGRKDSIQDNYALTIRNIPKRYVVGELSRGADGRYHWIGWDQDPKSAIRHWYLWACTEKDREQYWSLVQLPLERFTKVVLVLRPESFVRVRDLLQ</sequence>
<keyword evidence="4" id="KW-1185">Reference proteome</keyword>
<dbReference type="Proteomes" id="UP000663859">
    <property type="component" value="Unassembled WGS sequence"/>
</dbReference>
<dbReference type="AlphaFoldDB" id="A0A8J2FMV5"/>
<evidence type="ECO:0000256" key="1">
    <source>
        <dbReference type="SAM" id="Coils"/>
    </source>
</evidence>
<evidence type="ECO:0000313" key="4">
    <source>
        <dbReference type="Proteomes" id="UP000663859"/>
    </source>
</evidence>
<gene>
    <name evidence="3" type="ORF">MPNT_10422</name>
</gene>
<dbReference type="RefSeq" id="WP_174581826.1">
    <property type="nucleotide sequence ID" value="NZ_CAJNOB010000001.1"/>
</dbReference>
<feature type="region of interest" description="Disordered" evidence="2">
    <location>
        <begin position="16"/>
        <end position="73"/>
    </location>
</feature>
<protein>
    <submittedName>
        <fullName evidence="3">Uncharacterized protein</fullName>
    </submittedName>
</protein>
<comment type="caution">
    <text evidence="3">The sequence shown here is derived from an EMBL/GenBank/DDBJ whole genome shotgun (WGS) entry which is preliminary data.</text>
</comment>
<feature type="compositionally biased region" description="Gly residues" evidence="2">
    <location>
        <begin position="57"/>
        <end position="66"/>
    </location>
</feature>
<proteinExistence type="predicted"/>